<dbReference type="Gene3D" id="3.20.20.210">
    <property type="match status" value="1"/>
</dbReference>
<sequence length="344" mass="39408">MTIPGNFLTTAMAVMPHRDPDKALELALSLDIPFWPQLPLFSYYEDMYVQASEHFPGIILDLEHRKLSFSTSKFMDELPGILDRFEDPELFNVSPEYSVVYHKFLAMDLADRPAIRGQIEGPISFGFNVQDEKGRPILFNDEVRSFLLEFMARRVNVQLRRLKEKNKNAFMFIDEPGLQFVFSGMSGYDSVRARFDLEYFFSLIERPRGIHLCGNPDWEFLLGLDLDILSLDVYTNGEIFSAYGKSIRRFLERGGVLSWGMVPTNFEPFEKESLNSLFERFLELFDRVMVSMGPGIDREMLISRSLLSPATCCLVNPDGAATVEKAFGVVKELSGRLREHFGVT</sequence>
<protein>
    <recommendedName>
        <fullName evidence="3">Uroporphyrinogen decarboxylase (URO-D) domain-containing protein</fullName>
    </recommendedName>
</protein>
<evidence type="ECO:0000313" key="2">
    <source>
        <dbReference type="Proteomes" id="UP000199611"/>
    </source>
</evidence>
<dbReference type="Proteomes" id="UP000199611">
    <property type="component" value="Unassembled WGS sequence"/>
</dbReference>
<dbReference type="SUPFAM" id="SSF51726">
    <property type="entry name" value="UROD/MetE-like"/>
    <property type="match status" value="1"/>
</dbReference>
<keyword evidence="2" id="KW-1185">Reference proteome</keyword>
<dbReference type="STRING" id="39841.SAMN05660836_00924"/>
<dbReference type="InterPro" id="IPR038071">
    <property type="entry name" value="UROD/MetE-like_sf"/>
</dbReference>
<organism evidence="1 2">
    <name type="scientific">Thermodesulforhabdus norvegica</name>
    <dbReference type="NCBI Taxonomy" id="39841"/>
    <lineage>
        <taxon>Bacteria</taxon>
        <taxon>Pseudomonadati</taxon>
        <taxon>Thermodesulfobacteriota</taxon>
        <taxon>Syntrophobacteria</taxon>
        <taxon>Syntrophobacterales</taxon>
        <taxon>Thermodesulforhabdaceae</taxon>
        <taxon>Thermodesulforhabdus</taxon>
    </lineage>
</organism>
<reference evidence="1 2" key="1">
    <citation type="submission" date="2016-10" db="EMBL/GenBank/DDBJ databases">
        <authorList>
            <person name="de Groot N.N."/>
        </authorList>
    </citation>
    <scope>NUCLEOTIDE SEQUENCE [LARGE SCALE GENOMIC DNA]</scope>
    <source>
        <strain evidence="1 2">DSM 9990</strain>
    </source>
</reference>
<proteinExistence type="predicted"/>
<evidence type="ECO:0000313" key="1">
    <source>
        <dbReference type="EMBL" id="SFM62947.1"/>
    </source>
</evidence>
<dbReference type="EMBL" id="FOUU01000002">
    <property type="protein sequence ID" value="SFM62947.1"/>
    <property type="molecule type" value="Genomic_DNA"/>
</dbReference>
<gene>
    <name evidence="1" type="ORF">SAMN05660836_00924</name>
</gene>
<evidence type="ECO:0008006" key="3">
    <source>
        <dbReference type="Google" id="ProtNLM"/>
    </source>
</evidence>
<accession>A0A1I4SER1</accession>
<dbReference type="RefSeq" id="WP_093393833.1">
    <property type="nucleotide sequence ID" value="NZ_FOUU01000002.1"/>
</dbReference>
<dbReference type="OrthoDB" id="144815at2"/>
<name>A0A1I4SER1_9BACT</name>
<dbReference type="AlphaFoldDB" id="A0A1I4SER1"/>